<organism evidence="1 2">
    <name type="scientific">Batillaria attramentaria</name>
    <dbReference type="NCBI Taxonomy" id="370345"/>
    <lineage>
        <taxon>Eukaryota</taxon>
        <taxon>Metazoa</taxon>
        <taxon>Spiralia</taxon>
        <taxon>Lophotrochozoa</taxon>
        <taxon>Mollusca</taxon>
        <taxon>Gastropoda</taxon>
        <taxon>Caenogastropoda</taxon>
        <taxon>Sorbeoconcha</taxon>
        <taxon>Cerithioidea</taxon>
        <taxon>Batillariidae</taxon>
        <taxon>Batillaria</taxon>
    </lineage>
</organism>
<evidence type="ECO:0000313" key="2">
    <source>
        <dbReference type="Proteomes" id="UP001519460"/>
    </source>
</evidence>
<evidence type="ECO:0000313" key="1">
    <source>
        <dbReference type="EMBL" id="KAK7485231.1"/>
    </source>
</evidence>
<dbReference type="EMBL" id="JACVVK020000197">
    <property type="protein sequence ID" value="KAK7485231.1"/>
    <property type="molecule type" value="Genomic_DNA"/>
</dbReference>
<gene>
    <name evidence="1" type="ORF">BaRGS_00023482</name>
</gene>
<dbReference type="AlphaFoldDB" id="A0ABD0KDL4"/>
<comment type="caution">
    <text evidence="1">The sequence shown here is derived from an EMBL/GenBank/DDBJ whole genome shotgun (WGS) entry which is preliminary data.</text>
</comment>
<proteinExistence type="predicted"/>
<name>A0ABD0KDL4_9CAEN</name>
<keyword evidence="2" id="KW-1185">Reference proteome</keyword>
<sequence>MLRSFRTTPCSNCERPCSDRVNLKAMWKYDPFSCRPAILYLQQTNTTPAHSSGNPSLSMMNEPLGQHLYYTHLSLTRGRGTVLVTTTDPARLIEMTSPKQVVKDGRGRWWFGNSVTSTANRIITPIH</sequence>
<accession>A0ABD0KDL4</accession>
<reference evidence="1 2" key="1">
    <citation type="journal article" date="2023" name="Sci. Data">
        <title>Genome assembly of the Korean intertidal mud-creeper Batillaria attramentaria.</title>
        <authorList>
            <person name="Patra A.K."/>
            <person name="Ho P.T."/>
            <person name="Jun S."/>
            <person name="Lee S.J."/>
            <person name="Kim Y."/>
            <person name="Won Y.J."/>
        </authorList>
    </citation>
    <scope>NUCLEOTIDE SEQUENCE [LARGE SCALE GENOMIC DNA]</scope>
    <source>
        <strain evidence="1">Wonlab-2016</strain>
    </source>
</reference>
<protein>
    <submittedName>
        <fullName evidence="1">Uncharacterized protein</fullName>
    </submittedName>
</protein>
<dbReference type="Proteomes" id="UP001519460">
    <property type="component" value="Unassembled WGS sequence"/>
</dbReference>